<organism evidence="2 3">
    <name type="scientific">Micromonospora zamorensis</name>
    <dbReference type="NCBI Taxonomy" id="709883"/>
    <lineage>
        <taxon>Bacteria</taxon>
        <taxon>Bacillati</taxon>
        <taxon>Actinomycetota</taxon>
        <taxon>Actinomycetes</taxon>
        <taxon>Micromonosporales</taxon>
        <taxon>Micromonosporaceae</taxon>
        <taxon>Micromonospora</taxon>
    </lineage>
</organism>
<evidence type="ECO:0000256" key="1">
    <source>
        <dbReference type="SAM" id="MobiDB-lite"/>
    </source>
</evidence>
<reference evidence="2 3" key="1">
    <citation type="submission" date="2022-10" db="EMBL/GenBank/DDBJ databases">
        <title>The complete genomes of actinobacterial strains from the NBC collection.</title>
        <authorList>
            <person name="Joergensen T.S."/>
            <person name="Alvarez Arevalo M."/>
            <person name="Sterndorff E.B."/>
            <person name="Faurdal D."/>
            <person name="Vuksanovic O."/>
            <person name="Mourched A.-S."/>
            <person name="Charusanti P."/>
            <person name="Shaw S."/>
            <person name="Blin K."/>
            <person name="Weber T."/>
        </authorList>
    </citation>
    <scope>NUCLEOTIDE SEQUENCE [LARGE SCALE GENOMIC DNA]</scope>
    <source>
        <strain evidence="2 3">NBC_00396</strain>
    </source>
</reference>
<keyword evidence="3" id="KW-1185">Reference proteome</keyword>
<gene>
    <name evidence="2" type="ORF">OG375_24435</name>
</gene>
<dbReference type="EMBL" id="CP107941">
    <property type="protein sequence ID" value="WUI81042.1"/>
    <property type="molecule type" value="Genomic_DNA"/>
</dbReference>
<sequence length="233" mass="25395">MLVAAVGFTGVLGSGSSYRPAGTEPPSNSAADPRATTPPGAVRCTPASCPHLGSPDLPQEEWDARNNRAREMLDDLIAALPAGYTVVRDDPLNPLDPKAFSLGFYQAYFNVRQGKQTGLVIVEVHTPQSPIGNRWQGNGCDLALEIWPPRGTCQLMTASQAKVGVAQARWNEDPPRFAQWAVYRHPDGVLVKVVQISRPDRYWTAPPELKKLPFTAQQLADLAVSDQFHVDVD</sequence>
<name>A0ABZ1PBP7_9ACTN</name>
<protein>
    <recommendedName>
        <fullName evidence="4">Restriction endonuclease</fullName>
    </recommendedName>
</protein>
<evidence type="ECO:0000313" key="3">
    <source>
        <dbReference type="Proteomes" id="UP001346877"/>
    </source>
</evidence>
<dbReference type="Proteomes" id="UP001346877">
    <property type="component" value="Chromosome"/>
</dbReference>
<accession>A0ABZ1PBP7</accession>
<proteinExistence type="predicted"/>
<dbReference type="RefSeq" id="WP_328367661.1">
    <property type="nucleotide sequence ID" value="NZ_CP107941.1"/>
</dbReference>
<evidence type="ECO:0000313" key="2">
    <source>
        <dbReference type="EMBL" id="WUI81042.1"/>
    </source>
</evidence>
<feature type="region of interest" description="Disordered" evidence="1">
    <location>
        <begin position="15"/>
        <end position="41"/>
    </location>
</feature>
<evidence type="ECO:0008006" key="4">
    <source>
        <dbReference type="Google" id="ProtNLM"/>
    </source>
</evidence>